<proteinExistence type="predicted"/>
<dbReference type="STRING" id="1297750.SAMN05444405_1039"/>
<dbReference type="Proteomes" id="UP000184509">
    <property type="component" value="Unassembled WGS sequence"/>
</dbReference>
<dbReference type="EMBL" id="FQTV01000003">
    <property type="protein sequence ID" value="SHE77148.1"/>
    <property type="molecule type" value="Genomic_DNA"/>
</dbReference>
<name>A0A1M4W7A5_9BACE</name>
<keyword evidence="2" id="KW-1185">Reference proteome</keyword>
<evidence type="ECO:0000313" key="2">
    <source>
        <dbReference type="Proteomes" id="UP000184509"/>
    </source>
</evidence>
<sequence>MGKIRISLGLLIKVLIKIVQGYSKARAYFLKQLEWFIFPCTKDCILLYKTINSSVQKN</sequence>
<evidence type="ECO:0000313" key="1">
    <source>
        <dbReference type="EMBL" id="SHE77148.1"/>
    </source>
</evidence>
<accession>A0A1M4W7A5</accession>
<dbReference type="AlphaFoldDB" id="A0A1M4W7A5"/>
<organism evidence="1 2">
    <name type="scientific">Bacteroides luti</name>
    <dbReference type="NCBI Taxonomy" id="1297750"/>
    <lineage>
        <taxon>Bacteria</taxon>
        <taxon>Pseudomonadati</taxon>
        <taxon>Bacteroidota</taxon>
        <taxon>Bacteroidia</taxon>
        <taxon>Bacteroidales</taxon>
        <taxon>Bacteroidaceae</taxon>
        <taxon>Bacteroides</taxon>
    </lineage>
</organism>
<gene>
    <name evidence="1" type="ORF">SAMN05444405_1039</name>
</gene>
<reference evidence="1 2" key="1">
    <citation type="submission" date="2016-11" db="EMBL/GenBank/DDBJ databases">
        <authorList>
            <person name="Jaros S."/>
            <person name="Januszkiewicz K."/>
            <person name="Wedrychowicz H."/>
        </authorList>
    </citation>
    <scope>NUCLEOTIDE SEQUENCE [LARGE SCALE GENOMIC DNA]</scope>
    <source>
        <strain evidence="1 2">DSM 26991</strain>
    </source>
</reference>
<protein>
    <submittedName>
        <fullName evidence="1">Uncharacterized protein</fullName>
    </submittedName>
</protein>